<evidence type="ECO:0000313" key="4">
    <source>
        <dbReference type="Proteomes" id="UP000292302"/>
    </source>
</evidence>
<dbReference type="AlphaFoldDB" id="A0A4Q9QIE1"/>
<evidence type="ECO:0000256" key="2">
    <source>
        <dbReference type="SAM" id="Phobius"/>
    </source>
</evidence>
<comment type="caution">
    <text evidence="3">The sequence shown here is derived from an EMBL/GenBank/DDBJ whole genome shotgun (WGS) entry which is preliminary data.</text>
</comment>
<protein>
    <submittedName>
        <fullName evidence="3">Uncharacterized protein</fullName>
    </submittedName>
</protein>
<feature type="transmembrane region" description="Helical" evidence="2">
    <location>
        <begin position="12"/>
        <end position="31"/>
    </location>
</feature>
<evidence type="ECO:0000256" key="1">
    <source>
        <dbReference type="SAM" id="MobiDB-lite"/>
    </source>
</evidence>
<keyword evidence="2" id="KW-0812">Transmembrane</keyword>
<dbReference type="EMBL" id="QJUI01000015">
    <property type="protein sequence ID" value="TBU75733.1"/>
    <property type="molecule type" value="Genomic_DNA"/>
</dbReference>
<keyword evidence="2" id="KW-0472">Membrane</keyword>
<feature type="region of interest" description="Disordered" evidence="1">
    <location>
        <begin position="46"/>
        <end position="71"/>
    </location>
</feature>
<sequence length="71" mass="7806">MSADDRVTSLGSSITLSVWALVALMIALPIWRIWRARRRAAAQSVGRSLTESGSARSLNRPGACHAYRHSR</sequence>
<evidence type="ECO:0000313" key="3">
    <source>
        <dbReference type="EMBL" id="TBU75733.1"/>
    </source>
</evidence>
<dbReference type="Proteomes" id="UP000292302">
    <property type="component" value="Unassembled WGS sequence"/>
</dbReference>
<name>A0A4Q9QIE1_9GAMM</name>
<keyword evidence="2" id="KW-1133">Transmembrane helix</keyword>
<feature type="compositionally biased region" description="Polar residues" evidence="1">
    <location>
        <begin position="46"/>
        <end position="57"/>
    </location>
</feature>
<reference evidence="3 4" key="1">
    <citation type="submission" date="2018-06" db="EMBL/GenBank/DDBJ databases">
        <title>Three novel Pseudomonas species isolated from symptomatic oak.</title>
        <authorList>
            <person name="Bueno-Gonzalez V."/>
            <person name="Brady C."/>
        </authorList>
    </citation>
    <scope>NUCLEOTIDE SEQUENCE [LARGE SCALE GENOMIC DNA]</scope>
    <source>
        <strain evidence="3 4">P9A</strain>
    </source>
</reference>
<proteinExistence type="predicted"/>
<organism evidence="3 4">
    <name type="scientific">Phytopseudomonas daroniae</name>
    <dbReference type="NCBI Taxonomy" id="2487519"/>
    <lineage>
        <taxon>Bacteria</taxon>
        <taxon>Pseudomonadati</taxon>
        <taxon>Pseudomonadota</taxon>
        <taxon>Gammaproteobacteria</taxon>
        <taxon>Pseudomonadales</taxon>
        <taxon>Pseudomonadaceae</taxon>
        <taxon>Phytopseudomonas</taxon>
    </lineage>
</organism>
<accession>A0A4Q9QIE1</accession>
<gene>
    <name evidence="3" type="ORF">DNK06_17360</name>
</gene>
<keyword evidence="4" id="KW-1185">Reference proteome</keyword>